<dbReference type="EMBL" id="LBVW01000007">
    <property type="protein sequence ID" value="KKQ93808.1"/>
    <property type="molecule type" value="Genomic_DNA"/>
</dbReference>
<proteinExistence type="predicted"/>
<organism evidence="2 3">
    <name type="scientific">Candidatus Woesebacteria bacterium GW2011_GWB1_39_10b</name>
    <dbReference type="NCBI Taxonomy" id="1618573"/>
    <lineage>
        <taxon>Bacteria</taxon>
        <taxon>Candidatus Woeseibacteriota</taxon>
    </lineage>
</organism>
<dbReference type="STRING" id="1618573.UT19_C0007G0052"/>
<gene>
    <name evidence="2" type="ORF">UT19_C0007G0052</name>
</gene>
<dbReference type="PANTHER" id="PTHR33546:SF1">
    <property type="entry name" value="LARGE, MULTIFUNCTIONAL SECRETED PROTEIN"/>
    <property type="match status" value="1"/>
</dbReference>
<dbReference type="AlphaFoldDB" id="A0A0G0LPJ7"/>
<dbReference type="PANTHER" id="PTHR33546">
    <property type="entry name" value="LARGE, MULTIFUNCTIONAL SECRETED PROTEIN-RELATED"/>
    <property type="match status" value="1"/>
</dbReference>
<name>A0A0G0LPJ7_9BACT</name>
<dbReference type="Proteomes" id="UP000034932">
    <property type="component" value="Unassembled WGS sequence"/>
</dbReference>
<dbReference type="SUPFAM" id="SSF50952">
    <property type="entry name" value="Soluble quinoprotein glucose dehydrogenase"/>
    <property type="match status" value="1"/>
</dbReference>
<evidence type="ECO:0000259" key="1">
    <source>
        <dbReference type="Pfam" id="PF22807"/>
    </source>
</evidence>
<dbReference type="Pfam" id="PF22807">
    <property type="entry name" value="TrAA12"/>
    <property type="match status" value="1"/>
</dbReference>
<evidence type="ECO:0000313" key="2">
    <source>
        <dbReference type="EMBL" id="KKQ93808.1"/>
    </source>
</evidence>
<accession>A0A0G0LPJ7</accession>
<dbReference type="InterPro" id="IPR011042">
    <property type="entry name" value="6-blade_b-propeller_TolB-like"/>
</dbReference>
<dbReference type="Gene3D" id="2.120.10.30">
    <property type="entry name" value="TolB, C-terminal domain"/>
    <property type="match status" value="1"/>
</dbReference>
<feature type="domain" description="Pyrroloquinoline quinone-dependent pyranose dehydrogenase beta-propeller" evidence="1">
    <location>
        <begin position="61"/>
        <end position="394"/>
    </location>
</feature>
<evidence type="ECO:0000313" key="3">
    <source>
        <dbReference type="Proteomes" id="UP000034932"/>
    </source>
</evidence>
<dbReference type="InterPro" id="IPR054539">
    <property type="entry name" value="Beta-prop_PDH"/>
</dbReference>
<dbReference type="InterPro" id="IPR011041">
    <property type="entry name" value="Quinoprot_gluc/sorb_DH_b-prop"/>
</dbReference>
<comment type="caution">
    <text evidence="2">The sequence shown here is derived from an EMBL/GenBank/DDBJ whole genome shotgun (WGS) entry which is preliminary data.</text>
</comment>
<reference evidence="2 3" key="1">
    <citation type="journal article" date="2015" name="Nature">
        <title>rRNA introns, odd ribosomes, and small enigmatic genomes across a large radiation of phyla.</title>
        <authorList>
            <person name="Brown C.T."/>
            <person name="Hug L.A."/>
            <person name="Thomas B.C."/>
            <person name="Sharon I."/>
            <person name="Castelle C.J."/>
            <person name="Singh A."/>
            <person name="Wilkins M.J."/>
            <person name="Williams K.H."/>
            <person name="Banfield J.F."/>
        </authorList>
    </citation>
    <scope>NUCLEOTIDE SEQUENCE [LARGE SCALE GENOMIC DNA]</scope>
</reference>
<protein>
    <submittedName>
        <fullName evidence="2">L-sorbosone dehydrogenase</fullName>
    </submittedName>
</protein>
<sequence>MKRLVAIVFLLGIVLFGLYLFIKNFYHVDPSVVMNQLSSPSQDITKLLPQGSDLDFPLNIPEGFRIAVFADLKKVGAPRVLAFDPGGVLLASIPSAGKIVALPDKNEDGIADALVEVIGGLDRPHGIDFAGDKIFIAETDKVVRYDYDPSNIKLQNPRTLFSLPGGGRHFTRTIKVFEDKLFVSVGSSCDVCVEEDFRRATILISNLDGSNFRVFAKGLRNTVFFVLDGEGKIWGNEMGRDFLGDNLPPDEINLIEEGKDYGWPWCYGKKIRDSKFQGGGNLNYCDQTQGSFYDYPAHVAPLGLTFIDSPLFPEEVQGDILSSFHGSWNSSSPVGYKIVKLNIEGGQVEEVEDFITGWIKGKQVLGRPVDLIFDKDGVLFISDDKANLVYILTK</sequence>